<name>A0A0U5JD80_9BACT</name>
<keyword evidence="3" id="KW-1185">Reference proteome</keyword>
<dbReference type="Gene3D" id="1.10.630.10">
    <property type="entry name" value="Cytochrome P450"/>
    <property type="match status" value="1"/>
</dbReference>
<keyword evidence="1" id="KW-1133">Transmembrane helix</keyword>
<evidence type="ECO:0008006" key="4">
    <source>
        <dbReference type="Google" id="ProtNLM"/>
    </source>
</evidence>
<reference evidence="3" key="1">
    <citation type="submission" date="2015-09" db="EMBL/GenBank/DDBJ databases">
        <authorList>
            <person name="Bertelli C."/>
        </authorList>
    </citation>
    <scope>NUCLEOTIDE SEQUENCE [LARGE SCALE GENOMIC DNA]</scope>
    <source>
        <strain evidence="3">KNic</strain>
    </source>
</reference>
<proteinExistence type="predicted"/>
<protein>
    <recommendedName>
        <fullName evidence="4">Cytochrome P450</fullName>
    </recommendedName>
</protein>
<organism evidence="2 3">
    <name type="scientific">Candidatus Protochlamydia naegleriophila</name>
    <dbReference type="NCBI Taxonomy" id="389348"/>
    <lineage>
        <taxon>Bacteria</taxon>
        <taxon>Pseudomonadati</taxon>
        <taxon>Chlamydiota</taxon>
        <taxon>Chlamydiia</taxon>
        <taxon>Parachlamydiales</taxon>
        <taxon>Parachlamydiaceae</taxon>
        <taxon>Candidatus Protochlamydia</taxon>
    </lineage>
</organism>
<dbReference type="SUPFAM" id="SSF48264">
    <property type="entry name" value="Cytochrome P450"/>
    <property type="match status" value="1"/>
</dbReference>
<dbReference type="RefSeq" id="WP_059061667.1">
    <property type="nucleotide sequence ID" value="NZ_LN879502.1"/>
</dbReference>
<keyword evidence="1" id="KW-0472">Membrane</keyword>
<dbReference type="STRING" id="389348.PNK_1864"/>
<gene>
    <name evidence="2" type="ORF">PNK_1864</name>
</gene>
<dbReference type="Proteomes" id="UP000069902">
    <property type="component" value="Chromosome cPNK"/>
</dbReference>
<dbReference type="GO" id="GO:0004497">
    <property type="term" value="F:monooxygenase activity"/>
    <property type="evidence" value="ECO:0007669"/>
    <property type="project" value="InterPro"/>
</dbReference>
<dbReference type="PATRIC" id="fig|389348.3.peg.2093"/>
<dbReference type="EMBL" id="LN879502">
    <property type="protein sequence ID" value="CUI17470.1"/>
    <property type="molecule type" value="Genomic_DNA"/>
</dbReference>
<feature type="transmembrane region" description="Helical" evidence="1">
    <location>
        <begin position="12"/>
        <end position="33"/>
    </location>
</feature>
<dbReference type="InterPro" id="IPR036396">
    <property type="entry name" value="Cyt_P450_sf"/>
</dbReference>
<dbReference type="KEGG" id="pnl:PNK_1864"/>
<dbReference type="GO" id="GO:0005506">
    <property type="term" value="F:iron ion binding"/>
    <property type="evidence" value="ECO:0007669"/>
    <property type="project" value="InterPro"/>
</dbReference>
<accession>A0A0U5JD80</accession>
<dbReference type="InParanoid" id="A0A0U5JD80"/>
<evidence type="ECO:0000313" key="3">
    <source>
        <dbReference type="Proteomes" id="UP000069902"/>
    </source>
</evidence>
<evidence type="ECO:0000256" key="1">
    <source>
        <dbReference type="SAM" id="Phobius"/>
    </source>
</evidence>
<dbReference type="GO" id="GO:0016705">
    <property type="term" value="F:oxidoreductase activity, acting on paired donors, with incorporation or reduction of molecular oxygen"/>
    <property type="evidence" value="ECO:0007669"/>
    <property type="project" value="InterPro"/>
</dbReference>
<keyword evidence="1" id="KW-0812">Transmembrane</keyword>
<dbReference type="AlphaFoldDB" id="A0A0U5JD80"/>
<dbReference type="GO" id="GO:0020037">
    <property type="term" value="F:heme binding"/>
    <property type="evidence" value="ECO:0007669"/>
    <property type="project" value="InterPro"/>
</dbReference>
<sequence length="392" mass="45859">MLKTIQAFYHTVLFYGGVLFFPFSPGTLAWKLFRNKKGKVRFLKRDLICDTETLMALPKSEASLDEFTTAFSPFIPLLTLNGKSWKLRRKILADGLRRINLDTDVTFNLPPKKGDIYWDVYEALFRIGFSSIFGRQASDFEFEEMYPGIADINRLIKRHIGFPDTAARWRLYHRVVALLAEENKAFIFANHDEFKALSQIEQVSIVVEDLLTSICIQCTDLICHLILLYPSFQDSFKNSLDHCMNEALRLYPLTDIWTRKSTDKERGWIASLVQLNRNGWSHPDCFIPERWRVKEHPQLISWGFDARICPATKIGYNLSKKIFQDIIFKEQLWIQPASNFKHERTFPAGCQVWVGEGEKPSSVQWTFKGKWKNQLQQWIFSRLRVLDQGELW</sequence>
<evidence type="ECO:0000313" key="2">
    <source>
        <dbReference type="EMBL" id="CUI17470.1"/>
    </source>
</evidence>